<proteinExistence type="predicted"/>
<evidence type="ECO:0000256" key="4">
    <source>
        <dbReference type="ARBA" id="ARBA00022692"/>
    </source>
</evidence>
<dbReference type="PANTHER" id="PTHR42643:SF24">
    <property type="entry name" value="IONOTROPIC RECEPTOR 60A"/>
    <property type="match status" value="1"/>
</dbReference>
<dbReference type="Gene3D" id="3.40.190.10">
    <property type="entry name" value="Periplasmic binding protein-like II"/>
    <property type="match status" value="2"/>
</dbReference>
<keyword evidence="8" id="KW-0675">Receptor</keyword>
<dbReference type="Gene3D" id="1.10.287.70">
    <property type="match status" value="2"/>
</dbReference>
<dbReference type="EMBL" id="JAYRBN010000027">
    <property type="protein sequence ID" value="KAL2749308.1"/>
    <property type="molecule type" value="Genomic_DNA"/>
</dbReference>
<name>A0ABD2CVY4_VESMC</name>
<organism evidence="14 15">
    <name type="scientific">Vespula maculifrons</name>
    <name type="common">Eastern yellow jacket</name>
    <name type="synonym">Wasp</name>
    <dbReference type="NCBI Taxonomy" id="7453"/>
    <lineage>
        <taxon>Eukaryota</taxon>
        <taxon>Metazoa</taxon>
        <taxon>Ecdysozoa</taxon>
        <taxon>Arthropoda</taxon>
        <taxon>Hexapoda</taxon>
        <taxon>Insecta</taxon>
        <taxon>Pterygota</taxon>
        <taxon>Neoptera</taxon>
        <taxon>Endopterygota</taxon>
        <taxon>Hymenoptera</taxon>
        <taxon>Apocrita</taxon>
        <taxon>Aculeata</taxon>
        <taxon>Vespoidea</taxon>
        <taxon>Vespidae</taxon>
        <taxon>Vespinae</taxon>
        <taxon>Vespula</taxon>
    </lineage>
</organism>
<feature type="domain" description="Ionotropic glutamate receptor L-glutamate and glycine-binding" evidence="13">
    <location>
        <begin position="817"/>
        <end position="874"/>
    </location>
</feature>
<dbReference type="GO" id="GO:0005886">
    <property type="term" value="C:plasma membrane"/>
    <property type="evidence" value="ECO:0007669"/>
    <property type="project" value="UniProtKB-SubCell"/>
</dbReference>
<feature type="domain" description="Ionotropic glutamate receptor L-glutamate and glycine-binding" evidence="13">
    <location>
        <begin position="260"/>
        <end position="317"/>
    </location>
</feature>
<dbReference type="SUPFAM" id="SSF53850">
    <property type="entry name" value="Periplasmic binding protein-like II"/>
    <property type="match status" value="2"/>
</dbReference>
<keyword evidence="4 12" id="KW-0812">Transmembrane</keyword>
<feature type="transmembrane region" description="Helical" evidence="12">
    <location>
        <begin position="989"/>
        <end position="1019"/>
    </location>
</feature>
<comment type="caution">
    <text evidence="14">The sequence shown here is derived from an EMBL/GenBank/DDBJ whole genome shotgun (WGS) entry which is preliminary data.</text>
</comment>
<evidence type="ECO:0000256" key="5">
    <source>
        <dbReference type="ARBA" id="ARBA00022989"/>
    </source>
</evidence>
<evidence type="ECO:0000256" key="2">
    <source>
        <dbReference type="ARBA" id="ARBA00022448"/>
    </source>
</evidence>
<comment type="subcellular location">
    <subcellularLocation>
        <location evidence="1">Cell membrane</location>
        <topology evidence="1">Multi-pass membrane protein</topology>
    </subcellularLocation>
</comment>
<keyword evidence="7 12" id="KW-0472">Membrane</keyword>
<feature type="transmembrane region" description="Helical" evidence="12">
    <location>
        <begin position="1170"/>
        <end position="1190"/>
    </location>
</feature>
<sequence length="1259" mass="144624">MRLVSNKRWMTALKMLYADIISLLLPYFTRRLCDCSDIYGQNMNYNRKRGTVSPPCIADSSEFHSSVKQIPFIIDICKLYGPKSITFLYAESVKGMHMTTMMFKLRRLLSREGVASTNLYFSQLQESSYYLKQIVRPYYIVLISNYNAINDFSLATSTFDMSSAVWLVIFIYKENDIDYCHNPPGNIFHLKFNTKMMVRCGTENIVREWYSIDTNQIEISDVAIWSLEKGIAKIVSDSLYERRYNLQGLSMRAVLLKDTPFVYVKKDGKLGGLFGKILKELSVTLNFSFNIVSEVKEHGTWNSKKKTWSGAIAELHTGRADICLGHFSISRNRLNDVDFTIPIFTSKNCLFIRNPKIRAIKWSSYFLTFTNSIWIAIFGLLIIAWILLISLKIKNGNVRKLGYLLSDNFLDIWAIFCQQGIEDFSGSSSIKIVYFTIFLLVTVLWAAYSAALISSLTTIMHILPFHSLESFLQDGTYQLAVFRGTAYYDQFANSNSPTAKKFMKLMLKEEELPWTVLEGFSKICKNPKLAIYTFDEMKKCIDDKIPCDVVCIETGSMNNVAIILSKHNPFTDIINFQLRKFVHNGIMNRLKNTIFTEKSDDIVKHQPVPLTNIPSSSEFRSIAIEQIPFIIDICKLYRPKSVTFLYAESVKGMHMTTMMFKLRRLLSHEGIASTNLYFSQLQESSYYLKQIVRPYYIVLISNYNAINDFSLATSTFDMSSAVWIVIFIYKEHGLDYCHNPPGNIFHLRFNSEMMVRCDMENILREWYSIDTNQIEISDIATWSLEKGITKMAPDSVYERRHNLQGLSMKAVSLKNTPFVNVKKDGKLGGLFGKILKELSVTLNFSFNIVSEMEEHGKWNSKKRTWSGGIGELYAGRADIVLAEFSVDDDRLNAVDFTLPILISKNYLFIREPEIFAIKWSSYFQTFTNLVWISTFGLLSAASILLISSKIKNGNVRKIGHLLSDNILDIWGIFCQQGLEDFSGRSSLRIIYFSIFLLVTVLWAAYSAALISCLTLPILILPFHSLESFVQAGTYQLLVVRGTPYYDTFANSQNYLAKKIMKLMLDEEKLPITALEGFNKICKNPKLAFYTFDEMKNSVDNKLPCKVIHIDTGRITCFAIILSKHNPFTNVINFQLQKFVNNGMMNRLKYRIYTKKSDDLVKHQPVHLTDVMSLISFMLLGIVLSICILIIEKCIFVSKKKNMSLLNRILSIKLLKFCRKSPRSIDFTKVSDRLHKSRQPDMIMIKLPSLRSENKLVVLN</sequence>
<dbReference type="AlphaFoldDB" id="A0ABD2CVY4"/>
<evidence type="ECO:0000313" key="15">
    <source>
        <dbReference type="Proteomes" id="UP001607303"/>
    </source>
</evidence>
<dbReference type="GO" id="GO:0034220">
    <property type="term" value="P:monoatomic ion transmembrane transport"/>
    <property type="evidence" value="ECO:0007669"/>
    <property type="project" value="UniProtKB-KW"/>
</dbReference>
<evidence type="ECO:0000256" key="9">
    <source>
        <dbReference type="ARBA" id="ARBA00023180"/>
    </source>
</evidence>
<evidence type="ECO:0000256" key="1">
    <source>
        <dbReference type="ARBA" id="ARBA00004651"/>
    </source>
</evidence>
<gene>
    <name evidence="14" type="ORF">V1477_002248</name>
</gene>
<feature type="transmembrane region" description="Helical" evidence="12">
    <location>
        <begin position="432"/>
        <end position="453"/>
    </location>
</feature>
<evidence type="ECO:0000256" key="11">
    <source>
        <dbReference type="ARBA" id="ARBA00023303"/>
    </source>
</evidence>
<evidence type="ECO:0000256" key="6">
    <source>
        <dbReference type="ARBA" id="ARBA00023065"/>
    </source>
</evidence>
<evidence type="ECO:0000256" key="7">
    <source>
        <dbReference type="ARBA" id="ARBA00023136"/>
    </source>
</evidence>
<keyword evidence="3" id="KW-1003">Cell membrane</keyword>
<evidence type="ECO:0000256" key="3">
    <source>
        <dbReference type="ARBA" id="ARBA00022475"/>
    </source>
</evidence>
<dbReference type="InterPro" id="IPR052192">
    <property type="entry name" value="Insect_Ionotropic_Sensory_Rcpt"/>
</dbReference>
<dbReference type="InterPro" id="IPR019594">
    <property type="entry name" value="Glu/Gly-bd"/>
</dbReference>
<dbReference type="SMART" id="SM00918">
    <property type="entry name" value="Lig_chan-Glu_bd"/>
    <property type="match status" value="2"/>
</dbReference>
<feature type="transmembrane region" description="Helical" evidence="12">
    <location>
        <begin position="929"/>
        <end position="947"/>
    </location>
</feature>
<keyword evidence="11" id="KW-0407">Ion channel</keyword>
<keyword evidence="9" id="KW-0325">Glycoprotein</keyword>
<keyword evidence="10" id="KW-1071">Ligand-gated ion channel</keyword>
<keyword evidence="5 12" id="KW-1133">Transmembrane helix</keyword>
<dbReference type="PANTHER" id="PTHR42643">
    <property type="entry name" value="IONOTROPIC RECEPTOR 20A-RELATED"/>
    <property type="match status" value="1"/>
</dbReference>
<feature type="transmembrane region" description="Helical" evidence="12">
    <location>
        <begin position="373"/>
        <end position="391"/>
    </location>
</feature>
<keyword evidence="2" id="KW-0813">Transport</keyword>
<evidence type="ECO:0000259" key="13">
    <source>
        <dbReference type="SMART" id="SM00918"/>
    </source>
</evidence>
<keyword evidence="6" id="KW-0406">Ion transport</keyword>
<protein>
    <recommendedName>
        <fullName evidence="13">Ionotropic glutamate receptor L-glutamate and glycine-binding domain-containing protein</fullName>
    </recommendedName>
</protein>
<evidence type="ECO:0000256" key="12">
    <source>
        <dbReference type="SAM" id="Phobius"/>
    </source>
</evidence>
<evidence type="ECO:0000313" key="14">
    <source>
        <dbReference type="EMBL" id="KAL2749308.1"/>
    </source>
</evidence>
<accession>A0ABD2CVY4</accession>
<dbReference type="Pfam" id="PF10613">
    <property type="entry name" value="Lig_chan-Glu_bd"/>
    <property type="match status" value="2"/>
</dbReference>
<dbReference type="Proteomes" id="UP001607303">
    <property type="component" value="Unassembled WGS sequence"/>
</dbReference>
<evidence type="ECO:0000256" key="10">
    <source>
        <dbReference type="ARBA" id="ARBA00023286"/>
    </source>
</evidence>
<evidence type="ECO:0000256" key="8">
    <source>
        <dbReference type="ARBA" id="ARBA00023170"/>
    </source>
</evidence>
<keyword evidence="15" id="KW-1185">Reference proteome</keyword>
<reference evidence="14 15" key="1">
    <citation type="journal article" date="2024" name="Ann. Entomol. Soc. Am.">
        <title>Genomic analyses of the southern and eastern yellowjacket wasps (Hymenoptera: Vespidae) reveal evolutionary signatures of social life.</title>
        <authorList>
            <person name="Catto M.A."/>
            <person name="Caine P.B."/>
            <person name="Orr S.E."/>
            <person name="Hunt B.G."/>
            <person name="Goodisman M.A.D."/>
        </authorList>
    </citation>
    <scope>NUCLEOTIDE SEQUENCE [LARGE SCALE GENOMIC DNA]</scope>
    <source>
        <strain evidence="14">232</strain>
        <tissue evidence="14">Head and thorax</tissue>
    </source>
</reference>